<protein>
    <submittedName>
        <fullName evidence="1">Uncharacterized protein</fullName>
    </submittedName>
</protein>
<gene>
    <name evidence="1" type="ORF">JOC58_001293</name>
</gene>
<comment type="caution">
    <text evidence="1">The sequence shown here is derived from an EMBL/GenBank/DDBJ whole genome shotgun (WGS) entry which is preliminary data.</text>
</comment>
<dbReference type="RefSeq" id="WP_229685547.1">
    <property type="nucleotide sequence ID" value="NZ_BMMB01000001.1"/>
</dbReference>
<evidence type="ECO:0000313" key="2">
    <source>
        <dbReference type="Proteomes" id="UP001185028"/>
    </source>
</evidence>
<proteinExistence type="predicted"/>
<dbReference type="Proteomes" id="UP001185028">
    <property type="component" value="Unassembled WGS sequence"/>
</dbReference>
<evidence type="ECO:0000313" key="1">
    <source>
        <dbReference type="EMBL" id="MDR6243406.1"/>
    </source>
</evidence>
<dbReference type="EMBL" id="JAVDQH010000004">
    <property type="protein sequence ID" value="MDR6243406.1"/>
    <property type="molecule type" value="Genomic_DNA"/>
</dbReference>
<accession>A0ABU1IWV1</accession>
<organism evidence="1 2">
    <name type="scientific">Paenibacillus hunanensis</name>
    <dbReference type="NCBI Taxonomy" id="539262"/>
    <lineage>
        <taxon>Bacteria</taxon>
        <taxon>Bacillati</taxon>
        <taxon>Bacillota</taxon>
        <taxon>Bacilli</taxon>
        <taxon>Bacillales</taxon>
        <taxon>Paenibacillaceae</taxon>
        <taxon>Paenibacillus</taxon>
    </lineage>
</organism>
<keyword evidence="2" id="KW-1185">Reference proteome</keyword>
<reference evidence="1 2" key="1">
    <citation type="submission" date="2023-07" db="EMBL/GenBank/DDBJ databases">
        <title>Genomic Encyclopedia of Type Strains, Phase IV (KMG-IV): sequencing the most valuable type-strain genomes for metagenomic binning, comparative biology and taxonomic classification.</title>
        <authorList>
            <person name="Goeker M."/>
        </authorList>
    </citation>
    <scope>NUCLEOTIDE SEQUENCE [LARGE SCALE GENOMIC DNA]</scope>
    <source>
        <strain evidence="1 2">DSM 22170</strain>
    </source>
</reference>
<name>A0ABU1IWV1_9BACL</name>
<sequence>MSAIRPMQVHSDTNQGCKGCNRSPVLSEEKINHLVQLAIAGKQANELASEAVQQERFQRCMACPSLQFGTTCKHCGCLVHIRTRLQASYCPSPTRSQWEQ</sequence>